<sequence length="551" mass="60893">MGDSETASVDVGKHDVAHDEAPVEMTPITSAFAHLTRAQCIKKFWRLYMTVLMVSVGAMYAGYASSVIGSIIANEGFIKQFATVTDPVTGEPALASTHVSLWQAMNFVSQIVVQLIAPITADRYGRKFNMWALTVFLLGVSVYLPDVKLSTNPYFKSIIFACVAKSWQLILVSRLVSGLAGGLLGSSIMIYMSETAMPQFRGALLSSFSLFFAIGQLFLAVGLKILDDTTPMKFRHMFYSEFIFAGLWCIPMLYLPESPVWYALKDRPEDAKKSLKRLIGNVEGYDVDHEYEVIKYEAEESTRIQHGHGNNEWRAFFTRINIKRTVIATLPFTMQNFVGSPLFFNYSTYFFSLAKLDDPFLGNLIIQLVLVVGIITSFYLVDKAGRRTLVIYGGVVMCALCFIVGGLGFLTANAATGAALVTLCSLWAFTYAISVAPIGWVSLVEVSSPLFRAKSTAVASIIQSASGVLFNYTVPLMLSDQNAGWGQKIGLFFGGITVVYLIPVILLYPETKGRTYQELDELFETGVPAWKFAQTETSHQRSVQARLDSKS</sequence>
<evidence type="ECO:0000313" key="1">
    <source>
        <dbReference type="EMBL" id="KAJ3538696.1"/>
    </source>
</evidence>
<protein>
    <submittedName>
        <fullName evidence="1">Uncharacterized protein</fullName>
    </submittedName>
</protein>
<organism evidence="1 2">
    <name type="scientific">Fusarium decemcellulare</name>
    <dbReference type="NCBI Taxonomy" id="57161"/>
    <lineage>
        <taxon>Eukaryota</taxon>
        <taxon>Fungi</taxon>
        <taxon>Dikarya</taxon>
        <taxon>Ascomycota</taxon>
        <taxon>Pezizomycotina</taxon>
        <taxon>Sordariomycetes</taxon>
        <taxon>Hypocreomycetidae</taxon>
        <taxon>Hypocreales</taxon>
        <taxon>Nectriaceae</taxon>
        <taxon>Fusarium</taxon>
        <taxon>Fusarium decemcellulare species complex</taxon>
    </lineage>
</organism>
<name>A0ACC1SFP9_9HYPO</name>
<accession>A0ACC1SFP9</accession>
<gene>
    <name evidence="1" type="ORF">NM208_g5799</name>
</gene>
<comment type="caution">
    <text evidence="1">The sequence shown here is derived from an EMBL/GenBank/DDBJ whole genome shotgun (WGS) entry which is preliminary data.</text>
</comment>
<evidence type="ECO:0000313" key="2">
    <source>
        <dbReference type="Proteomes" id="UP001148629"/>
    </source>
</evidence>
<proteinExistence type="predicted"/>
<dbReference type="Proteomes" id="UP001148629">
    <property type="component" value="Unassembled WGS sequence"/>
</dbReference>
<reference evidence="1" key="1">
    <citation type="submission" date="2022-08" db="EMBL/GenBank/DDBJ databases">
        <title>Genome Sequence of Fusarium decemcellulare.</title>
        <authorList>
            <person name="Buettner E."/>
        </authorList>
    </citation>
    <scope>NUCLEOTIDE SEQUENCE</scope>
    <source>
        <strain evidence="1">Babe19</strain>
    </source>
</reference>
<keyword evidence="2" id="KW-1185">Reference proteome</keyword>
<dbReference type="EMBL" id="JANRMS010000504">
    <property type="protein sequence ID" value="KAJ3538696.1"/>
    <property type="molecule type" value="Genomic_DNA"/>
</dbReference>